<sequence>MARRKNFPLALTLAGSTLSFVGIAFVCISVATATDDQLAAMLAAQPWRGFLAWSSLLALAAGTLAVGAALLLVGRMHRQRRILRTMRSLLHTYMTMLDAIPMPIYLRNSKLELTACNRAYAHLCGQPRSALNLASVEATLRAMGANTLDARELERQYRLTMNSATPAIEDRTVRLRSGTATLQHWTSPLRGGGGKVIGVIGGWFDVTERHRALAELAGARDRAEAAYRAKSTFLASISHDIRTPMNAIMGMLELTLLQDSLAAAARQQLEMALQSARSLLALIDDLLDLSKMEAGKLDLRPSIVSLRDIAAEVSGVFSPMAHSKGVALDVDIMPMVADHHLVDPLRLKQILNNLLSNAIRFTEQGSIQIQIRATSIRDAHQWVQFAVSDTGIGIEPAVLPTLFDPFVQAGASATVGGAGLGLSICKRLVDIMGGYIRISSKRNQGTRVVVRLRFPVKALPQLSPGGQANAPEPQAPILVVDDHAANRTLLKHQLQKLGHAVVCAENGLQALEAVGRQVFKLAICDCAMPRMNGMEFVRALRAGPEPNARMPVLGYTAGAQDNYAQQAIDAGMDAVLFKPAGLAELQAALRAHLPQPVLS</sequence>
<dbReference type="KEGG" id="bpt:Bpet4469"/>
<dbReference type="GO" id="GO:0005886">
    <property type="term" value="C:plasma membrane"/>
    <property type="evidence" value="ECO:0007669"/>
    <property type="project" value="TreeGrafter"/>
</dbReference>
<keyword evidence="6" id="KW-0418">Kinase</keyword>
<dbReference type="SUPFAM" id="SSF47384">
    <property type="entry name" value="Homodimeric domain of signal transducing histidine kinase"/>
    <property type="match status" value="1"/>
</dbReference>
<keyword evidence="5" id="KW-0732">Signal</keyword>
<dbReference type="GO" id="GO:0000155">
    <property type="term" value="F:phosphorelay sensor kinase activity"/>
    <property type="evidence" value="ECO:0007669"/>
    <property type="project" value="InterPro"/>
</dbReference>
<feature type="transmembrane region" description="Helical" evidence="12">
    <location>
        <begin position="85"/>
        <end position="106"/>
    </location>
</feature>
<dbReference type="InterPro" id="IPR003594">
    <property type="entry name" value="HATPase_dom"/>
</dbReference>
<dbReference type="Pfam" id="PF08448">
    <property type="entry name" value="PAS_4"/>
    <property type="match status" value="1"/>
</dbReference>
<feature type="transmembrane region" description="Helical" evidence="12">
    <location>
        <begin position="49"/>
        <end position="73"/>
    </location>
</feature>
<dbReference type="GO" id="GO:0009927">
    <property type="term" value="F:histidine phosphotransfer kinase activity"/>
    <property type="evidence" value="ECO:0007669"/>
    <property type="project" value="TreeGrafter"/>
</dbReference>
<dbReference type="SMART" id="SM00448">
    <property type="entry name" value="REC"/>
    <property type="match status" value="1"/>
</dbReference>
<dbReference type="EMBL" id="AM902716">
    <property type="protein sequence ID" value="CAP44820.1"/>
    <property type="molecule type" value="Genomic_DNA"/>
</dbReference>
<evidence type="ECO:0000256" key="10">
    <source>
        <dbReference type="ARBA" id="ARBA00070152"/>
    </source>
</evidence>
<dbReference type="CDD" id="cd17546">
    <property type="entry name" value="REC_hyHK_CKI1_RcsC-like"/>
    <property type="match status" value="1"/>
</dbReference>
<evidence type="ECO:0000313" key="17">
    <source>
        <dbReference type="Proteomes" id="UP000001225"/>
    </source>
</evidence>
<keyword evidence="8" id="KW-0843">Virulence</keyword>
<keyword evidence="12" id="KW-0472">Membrane</keyword>
<keyword evidence="12" id="KW-1133">Transmembrane helix</keyword>
<dbReference type="InterPro" id="IPR011006">
    <property type="entry name" value="CheY-like_superfamily"/>
</dbReference>
<comment type="catalytic activity">
    <reaction evidence="1">
        <text>ATP + protein L-histidine = ADP + protein N-phospho-L-histidine.</text>
        <dbReference type="EC" id="2.7.13.3"/>
    </reaction>
</comment>
<evidence type="ECO:0000256" key="2">
    <source>
        <dbReference type="ARBA" id="ARBA00012438"/>
    </source>
</evidence>
<evidence type="ECO:0000313" key="16">
    <source>
        <dbReference type="EMBL" id="CAP44820.1"/>
    </source>
</evidence>
<keyword evidence="12" id="KW-0812">Transmembrane</keyword>
<keyword evidence="17" id="KW-1185">Reference proteome</keyword>
<dbReference type="AlphaFoldDB" id="A9IDF3"/>
<dbReference type="Pfam" id="PF00512">
    <property type="entry name" value="HisKA"/>
    <property type="match status" value="1"/>
</dbReference>
<comment type="function">
    <text evidence="9">Member of the two-component regulatory system BvgS/BvgA. Phosphorylates BvgA via a four-step phosphorelay in response to environmental signals.</text>
</comment>
<feature type="domain" description="Histidine kinase" evidence="13">
    <location>
        <begin position="236"/>
        <end position="456"/>
    </location>
</feature>
<evidence type="ECO:0000256" key="6">
    <source>
        <dbReference type="ARBA" id="ARBA00022777"/>
    </source>
</evidence>
<dbReference type="eggNOG" id="COG0745">
    <property type="taxonomic scope" value="Bacteria"/>
</dbReference>
<reference evidence="16 17" key="1">
    <citation type="journal article" date="2008" name="BMC Genomics">
        <title>The missing link: Bordetella petrii is endowed with both the metabolic versatility of environmental bacteria and virulence traits of pathogenic Bordetellae.</title>
        <authorList>
            <person name="Gross R."/>
            <person name="Guzman C.A."/>
            <person name="Sebaihia M."/>
            <person name="Martins Dos Santos V.A."/>
            <person name="Pieper D.H."/>
            <person name="Koebnik R."/>
            <person name="Lechner M."/>
            <person name="Bartels D."/>
            <person name="Buhrmester J."/>
            <person name="Choudhuri J.V."/>
            <person name="Ebensen T."/>
            <person name="Gaigalat L."/>
            <person name="Herrmann S."/>
            <person name="Khachane A.N."/>
            <person name="Larisch C."/>
            <person name="Link S."/>
            <person name="Linke B."/>
            <person name="Meyer F."/>
            <person name="Mormann S."/>
            <person name="Nakunst D."/>
            <person name="Rueckert C."/>
            <person name="Schneiker-Bekel S."/>
            <person name="Schulze K."/>
            <person name="Vorhoelter F.J."/>
            <person name="Yevsa T."/>
            <person name="Engle J.T."/>
            <person name="Goldman W.E."/>
            <person name="Puehler A."/>
            <person name="Goebel U.B."/>
            <person name="Goesmann A."/>
            <person name="Bloecker H."/>
            <person name="Kaiser O."/>
            <person name="Martinez-Arias R."/>
        </authorList>
    </citation>
    <scope>NUCLEOTIDE SEQUENCE [LARGE SCALE GENOMIC DNA]</scope>
    <source>
        <strain evidence="17">ATCC BAA-461 / DSM 12804 / CCUG 43448 / CIP 107267 / Se-1111R</strain>
    </source>
</reference>
<evidence type="ECO:0000259" key="13">
    <source>
        <dbReference type="PROSITE" id="PS50109"/>
    </source>
</evidence>
<dbReference type="Gene3D" id="3.40.50.2300">
    <property type="match status" value="1"/>
</dbReference>
<protein>
    <recommendedName>
        <fullName evidence="10">Virulence sensor protein BvgS</fullName>
        <ecNumber evidence="2">2.7.13.3</ecNumber>
    </recommendedName>
</protein>
<dbReference type="SMART" id="SM00388">
    <property type="entry name" value="HisKA"/>
    <property type="match status" value="1"/>
</dbReference>
<evidence type="ECO:0000256" key="12">
    <source>
        <dbReference type="SAM" id="Phobius"/>
    </source>
</evidence>
<dbReference type="InterPro" id="IPR001789">
    <property type="entry name" value="Sig_transdc_resp-reg_receiver"/>
</dbReference>
<evidence type="ECO:0000256" key="9">
    <source>
        <dbReference type="ARBA" id="ARBA00058004"/>
    </source>
</evidence>
<dbReference type="SUPFAM" id="SSF55874">
    <property type="entry name" value="ATPase domain of HSP90 chaperone/DNA topoisomerase II/histidine kinase"/>
    <property type="match status" value="1"/>
</dbReference>
<dbReference type="EC" id="2.7.13.3" evidence="2"/>
<evidence type="ECO:0000256" key="3">
    <source>
        <dbReference type="ARBA" id="ARBA00022553"/>
    </source>
</evidence>
<dbReference type="Proteomes" id="UP000001225">
    <property type="component" value="Chromosome"/>
</dbReference>
<dbReference type="FunFam" id="3.30.565.10:FF:000010">
    <property type="entry name" value="Sensor histidine kinase RcsC"/>
    <property type="match status" value="1"/>
</dbReference>
<evidence type="ECO:0000256" key="8">
    <source>
        <dbReference type="ARBA" id="ARBA00023026"/>
    </source>
</evidence>
<dbReference type="Pfam" id="PF00072">
    <property type="entry name" value="Response_reg"/>
    <property type="match status" value="1"/>
</dbReference>
<dbReference type="PANTHER" id="PTHR43047">
    <property type="entry name" value="TWO-COMPONENT HISTIDINE PROTEIN KINASE"/>
    <property type="match status" value="1"/>
</dbReference>
<evidence type="ECO:0000256" key="7">
    <source>
        <dbReference type="ARBA" id="ARBA00023012"/>
    </source>
</evidence>
<dbReference type="Pfam" id="PF02518">
    <property type="entry name" value="HATPase_c"/>
    <property type="match status" value="1"/>
</dbReference>
<proteinExistence type="predicted"/>
<evidence type="ECO:0000259" key="14">
    <source>
        <dbReference type="PROSITE" id="PS50110"/>
    </source>
</evidence>
<feature type="modified residue" description="4-aspartylphosphate" evidence="11">
    <location>
        <position position="525"/>
    </location>
</feature>
<dbReference type="SUPFAM" id="SSF52172">
    <property type="entry name" value="CheY-like"/>
    <property type="match status" value="1"/>
</dbReference>
<dbReference type="Gene3D" id="3.30.565.10">
    <property type="entry name" value="Histidine kinase-like ATPase, C-terminal domain"/>
    <property type="match status" value="1"/>
</dbReference>
<evidence type="ECO:0000256" key="1">
    <source>
        <dbReference type="ARBA" id="ARBA00000085"/>
    </source>
</evidence>
<keyword evidence="7" id="KW-0902">Two-component regulatory system</keyword>
<dbReference type="InterPro" id="IPR036097">
    <property type="entry name" value="HisK_dim/P_sf"/>
</dbReference>
<dbReference type="Gene3D" id="1.10.287.130">
    <property type="match status" value="1"/>
</dbReference>
<dbReference type="InterPro" id="IPR013656">
    <property type="entry name" value="PAS_4"/>
</dbReference>
<dbReference type="eggNOG" id="COG2205">
    <property type="taxonomic scope" value="Bacteria"/>
</dbReference>
<dbReference type="InterPro" id="IPR005467">
    <property type="entry name" value="His_kinase_dom"/>
</dbReference>
<feature type="domain" description="Response regulatory" evidence="14">
    <location>
        <begin position="476"/>
        <end position="593"/>
    </location>
</feature>
<dbReference type="PRINTS" id="PR00344">
    <property type="entry name" value="BCTRLSENSOR"/>
</dbReference>
<dbReference type="InterPro" id="IPR035965">
    <property type="entry name" value="PAS-like_dom_sf"/>
</dbReference>
<evidence type="ECO:0000256" key="4">
    <source>
        <dbReference type="ARBA" id="ARBA00022679"/>
    </source>
</evidence>
<dbReference type="SUPFAM" id="SSF55785">
    <property type="entry name" value="PYP-like sensor domain (PAS domain)"/>
    <property type="match status" value="1"/>
</dbReference>
<dbReference type="InterPro" id="IPR000700">
    <property type="entry name" value="PAS-assoc_C"/>
</dbReference>
<keyword evidence="4 16" id="KW-0808">Transferase</keyword>
<evidence type="ECO:0000256" key="5">
    <source>
        <dbReference type="ARBA" id="ARBA00022729"/>
    </source>
</evidence>
<dbReference type="InterPro" id="IPR036890">
    <property type="entry name" value="HATPase_C_sf"/>
</dbReference>
<keyword evidence="3 11" id="KW-0597">Phosphoprotein</keyword>
<name>A9IDF3_BORPD</name>
<dbReference type="PANTHER" id="PTHR43047:SF72">
    <property type="entry name" value="OSMOSENSING HISTIDINE PROTEIN KINASE SLN1"/>
    <property type="match status" value="1"/>
</dbReference>
<gene>
    <name evidence="16" type="primary">bvgS1</name>
    <name evidence="16" type="ordered locus">Bpet4469</name>
</gene>
<dbReference type="STRING" id="94624.Bpet4469"/>
<dbReference type="CDD" id="cd16922">
    <property type="entry name" value="HATPase_EvgS-ArcB-TorS-like"/>
    <property type="match status" value="1"/>
</dbReference>
<evidence type="ECO:0000256" key="11">
    <source>
        <dbReference type="PROSITE-ProRule" id="PRU00169"/>
    </source>
</evidence>
<dbReference type="CDD" id="cd00082">
    <property type="entry name" value="HisKA"/>
    <property type="match status" value="1"/>
</dbReference>
<feature type="domain" description="PAC" evidence="15">
    <location>
        <begin position="166"/>
        <end position="218"/>
    </location>
</feature>
<dbReference type="InterPro" id="IPR003661">
    <property type="entry name" value="HisK_dim/P_dom"/>
</dbReference>
<dbReference type="PROSITE" id="PS50109">
    <property type="entry name" value="HIS_KIN"/>
    <property type="match status" value="1"/>
</dbReference>
<organism evidence="16 17">
    <name type="scientific">Bordetella petrii (strain ATCC BAA-461 / DSM 12804 / CCUG 43448 / CIP 107267 / Se-1111R)</name>
    <dbReference type="NCBI Taxonomy" id="340100"/>
    <lineage>
        <taxon>Bacteria</taxon>
        <taxon>Pseudomonadati</taxon>
        <taxon>Pseudomonadota</taxon>
        <taxon>Betaproteobacteria</taxon>
        <taxon>Burkholderiales</taxon>
        <taxon>Alcaligenaceae</taxon>
        <taxon>Bordetella</taxon>
    </lineage>
</organism>
<dbReference type="Gene3D" id="3.30.450.20">
    <property type="entry name" value="PAS domain"/>
    <property type="match status" value="1"/>
</dbReference>
<evidence type="ECO:0000259" key="15">
    <source>
        <dbReference type="PROSITE" id="PS50113"/>
    </source>
</evidence>
<dbReference type="SMART" id="SM00387">
    <property type="entry name" value="HATPase_c"/>
    <property type="match status" value="1"/>
</dbReference>
<dbReference type="InterPro" id="IPR004358">
    <property type="entry name" value="Sig_transdc_His_kin-like_C"/>
</dbReference>
<dbReference type="PROSITE" id="PS50110">
    <property type="entry name" value="RESPONSE_REGULATORY"/>
    <property type="match status" value="1"/>
</dbReference>
<accession>A9IDF3</accession>
<dbReference type="PROSITE" id="PS50113">
    <property type="entry name" value="PAC"/>
    <property type="match status" value="1"/>
</dbReference>